<protein>
    <submittedName>
        <fullName evidence="2">Uncharacterized protein</fullName>
    </submittedName>
</protein>
<organism evidence="2 3">
    <name type="scientific">Fimbriimonas ginsengisoli Gsoil 348</name>
    <dbReference type="NCBI Taxonomy" id="661478"/>
    <lineage>
        <taxon>Bacteria</taxon>
        <taxon>Bacillati</taxon>
        <taxon>Armatimonadota</taxon>
        <taxon>Fimbriimonadia</taxon>
        <taxon>Fimbriimonadales</taxon>
        <taxon>Fimbriimonadaceae</taxon>
        <taxon>Fimbriimonas</taxon>
    </lineage>
</organism>
<keyword evidence="1" id="KW-1133">Transmembrane helix</keyword>
<dbReference type="RefSeq" id="WP_025226771.1">
    <property type="nucleotide sequence ID" value="NZ_CP007139.1"/>
</dbReference>
<dbReference type="HOGENOM" id="CLU_1822481_0_0_0"/>
<feature type="transmembrane region" description="Helical" evidence="1">
    <location>
        <begin position="53"/>
        <end position="73"/>
    </location>
</feature>
<dbReference type="EMBL" id="CP007139">
    <property type="protein sequence ID" value="AIE84603.1"/>
    <property type="molecule type" value="Genomic_DNA"/>
</dbReference>
<keyword evidence="1" id="KW-0812">Transmembrane</keyword>
<proteinExistence type="predicted"/>
<keyword evidence="1" id="KW-0472">Membrane</keyword>
<dbReference type="AlphaFoldDB" id="A0A068NM34"/>
<accession>A0A068NM34</accession>
<feature type="transmembrane region" description="Helical" evidence="1">
    <location>
        <begin position="80"/>
        <end position="103"/>
    </location>
</feature>
<dbReference type="Proteomes" id="UP000027982">
    <property type="component" value="Chromosome"/>
</dbReference>
<gene>
    <name evidence="2" type="ORF">OP10G_1235</name>
</gene>
<feature type="transmembrane region" description="Helical" evidence="1">
    <location>
        <begin position="12"/>
        <end position="33"/>
    </location>
</feature>
<evidence type="ECO:0000313" key="3">
    <source>
        <dbReference type="Proteomes" id="UP000027982"/>
    </source>
</evidence>
<reference evidence="2 3" key="1">
    <citation type="journal article" date="2014" name="PLoS ONE">
        <title>The first complete genome sequence of the class fimbriimonadia in the phylum armatimonadetes.</title>
        <authorList>
            <person name="Hu Z.Y."/>
            <person name="Wang Y.Z."/>
            <person name="Im W.T."/>
            <person name="Wang S.Y."/>
            <person name="Zhao G.P."/>
            <person name="Zheng H.J."/>
            <person name="Quan Z.X."/>
        </authorList>
    </citation>
    <scope>NUCLEOTIDE SEQUENCE [LARGE SCALE GENOMIC DNA]</scope>
    <source>
        <strain evidence="2">Gsoil 348</strain>
    </source>
</reference>
<evidence type="ECO:0000313" key="2">
    <source>
        <dbReference type="EMBL" id="AIE84603.1"/>
    </source>
</evidence>
<evidence type="ECO:0000256" key="1">
    <source>
        <dbReference type="SAM" id="Phobius"/>
    </source>
</evidence>
<keyword evidence="3" id="KW-1185">Reference proteome</keyword>
<dbReference type="STRING" id="661478.OP10G_1235"/>
<name>A0A068NM34_FIMGI</name>
<sequence length="141" mass="16274">MQELPRRTLKTAGAGVAWSLIVVFLYLPLLNRWGVLRELSQSSLATGRFDNSTYMIVLAVMLVSSFGLASFIATWPHLSIVWLVWYLLFPWGPWCLLMYMGGWTHKSPFNQEVTLLWWIAVPVIHWAVCHITWRKTAPRVS</sequence>
<dbReference type="KEGG" id="fgi:OP10G_1235"/>
<feature type="transmembrane region" description="Helical" evidence="1">
    <location>
        <begin position="115"/>
        <end position="133"/>
    </location>
</feature>